<sequence>MSQTTFQTTDSYKGPHASISKILLNSTSSISFVKDILKDFISSENKFDKEYTFNKGLAIFYLLQYISNKKLDDNRLWKNDKVEWVRALLSVFDDENNFIGFVGLAGFLRRRRIGELISEVENTFLRSIDSILDQVNEDAKKETVTFICAQCIPFILIEKLKELNSKAKLVHMLVSVVFENPRLFYNGKFLNEIENDIVKNENWNVESFKVLKEKIEDIFFKELSSISLAISKLTQVIDDDNISSLLIRINEFSINLYKLWDKSPTLSLTKGDFLESESEKNMTLVWQVFKFSLFTITMIFKSIVDRSLFEPHIYGNQGRIMILTTYSYLYFITSKFSLYGFSVYKQVFFSVLNQIRVINNSNEIINIMENIETDMTVHKPHEKCRVVYYLLVIEQIIKVLDDDYLETHVLPAFDGILSRKDDENIFESVNAVILSIFYNQKRVTKELSLYYCNYVLSMYPSNIDVRQLRVAYTAVIKSLSDIDDALVWSCLEILIKKIEQFSPDNSVFVPSISEISQNTKGLMNKDLIDKQEQMNQQEEVSEQRKKQEEEENLVKAALYLRRGYLLLTLIDQVKSINLIFMEELLTKIKEFFKQEKEYENETGDGSGIGLFALQKVLFDVLSKEIDYTKKNIGVKWWLSEGSKLLE</sequence>
<name>A0A397SJ01_9GLOM</name>
<accession>A0A397SJ01</accession>
<dbReference type="PANTHER" id="PTHR39214">
    <property type="entry name" value="MICROBODY (PEROXISOME) BIOGENESIS PROTEIN PEROXIN 8 (EUROFUNG)"/>
    <property type="match status" value="1"/>
</dbReference>
<proteinExistence type="predicted"/>
<dbReference type="PANTHER" id="PTHR39214:SF1">
    <property type="entry name" value="MICROBODY (PEROXISOME) BIOGENESIS PROTEIN PEROXIN 8 (EUROFUNG)"/>
    <property type="match status" value="1"/>
</dbReference>
<protein>
    <submittedName>
        <fullName evidence="1">Uncharacterized protein</fullName>
    </submittedName>
</protein>
<reference evidence="1 2" key="1">
    <citation type="submission" date="2018-06" db="EMBL/GenBank/DDBJ databases">
        <title>Comparative genomics reveals the genomic features of Rhizophagus irregularis, R. cerebriforme, R. diaphanum and Gigaspora rosea, and their symbiotic lifestyle signature.</title>
        <authorList>
            <person name="Morin E."/>
            <person name="San Clemente H."/>
            <person name="Chen E.C.H."/>
            <person name="De La Providencia I."/>
            <person name="Hainaut M."/>
            <person name="Kuo A."/>
            <person name="Kohler A."/>
            <person name="Murat C."/>
            <person name="Tang N."/>
            <person name="Roy S."/>
            <person name="Loubradou J."/>
            <person name="Henrissat B."/>
            <person name="Grigoriev I.V."/>
            <person name="Corradi N."/>
            <person name="Roux C."/>
            <person name="Martin F.M."/>
        </authorList>
    </citation>
    <scope>NUCLEOTIDE SEQUENCE [LARGE SCALE GENOMIC DNA]</scope>
    <source>
        <strain evidence="1 2">DAOM 227022</strain>
    </source>
</reference>
<keyword evidence="2" id="KW-1185">Reference proteome</keyword>
<dbReference type="EMBL" id="QKYT01000381">
    <property type="protein sequence ID" value="RIA86133.1"/>
    <property type="molecule type" value="Genomic_DNA"/>
</dbReference>
<evidence type="ECO:0000313" key="2">
    <source>
        <dbReference type="Proteomes" id="UP000265703"/>
    </source>
</evidence>
<organism evidence="1 2">
    <name type="scientific">Glomus cerebriforme</name>
    <dbReference type="NCBI Taxonomy" id="658196"/>
    <lineage>
        <taxon>Eukaryota</taxon>
        <taxon>Fungi</taxon>
        <taxon>Fungi incertae sedis</taxon>
        <taxon>Mucoromycota</taxon>
        <taxon>Glomeromycotina</taxon>
        <taxon>Glomeromycetes</taxon>
        <taxon>Glomerales</taxon>
        <taxon>Glomeraceae</taxon>
        <taxon>Glomus</taxon>
    </lineage>
</organism>
<evidence type="ECO:0000313" key="1">
    <source>
        <dbReference type="EMBL" id="RIA86133.1"/>
    </source>
</evidence>
<dbReference type="AlphaFoldDB" id="A0A397SJ01"/>
<dbReference type="Proteomes" id="UP000265703">
    <property type="component" value="Unassembled WGS sequence"/>
</dbReference>
<dbReference type="STRING" id="658196.A0A397SJ01"/>
<gene>
    <name evidence="1" type="ORF">C1645_829750</name>
</gene>
<comment type="caution">
    <text evidence="1">The sequence shown here is derived from an EMBL/GenBank/DDBJ whole genome shotgun (WGS) entry which is preliminary data.</text>
</comment>
<dbReference type="InterPro" id="IPR055334">
    <property type="entry name" value="PEX8-like"/>
</dbReference>
<dbReference type="OrthoDB" id="2357318at2759"/>